<dbReference type="Pfam" id="PF11611">
    <property type="entry name" value="DUF4352"/>
    <property type="match status" value="1"/>
</dbReference>
<sequence length="161" mass="16725">MNKRRPWVVLVVAVLAVAGVLVWHRSADETVKTTKSPAVGTPVTQDGIFEYTVTAHDCGVTAIEGATATGQFCTVAIIVHNLSDTARKPGIAFAKAYDTQGTAHPADAVAEVRIGTHLLDDLAAGASITDELVYDVPKTTSLTSVVLRESTGSAGITVPLG</sequence>
<proteinExistence type="predicted"/>
<reference evidence="3 4" key="1">
    <citation type="submission" date="2021-01" db="EMBL/GenBank/DDBJ databases">
        <title>Whole genome shotgun sequence of Actinoplanes durhamensis NBRC 14914.</title>
        <authorList>
            <person name="Komaki H."/>
            <person name="Tamura T."/>
        </authorList>
    </citation>
    <scope>NUCLEOTIDE SEQUENCE [LARGE SCALE GENOMIC DNA]</scope>
    <source>
        <strain evidence="3 4">NBRC 14914</strain>
    </source>
</reference>
<name>A0ABQ3Z3B7_9ACTN</name>
<dbReference type="Gene3D" id="2.60.40.1240">
    <property type="match status" value="1"/>
</dbReference>
<dbReference type="InterPro" id="IPR029050">
    <property type="entry name" value="Immunoprotect_excell_Ig-like"/>
</dbReference>
<accession>A0ABQ3Z3B7</accession>
<keyword evidence="1" id="KW-0732">Signal</keyword>
<evidence type="ECO:0000313" key="4">
    <source>
        <dbReference type="Proteomes" id="UP000637628"/>
    </source>
</evidence>
<dbReference type="RefSeq" id="WP_203730920.1">
    <property type="nucleotide sequence ID" value="NZ_BAAATX010000016.1"/>
</dbReference>
<evidence type="ECO:0000259" key="2">
    <source>
        <dbReference type="Pfam" id="PF11611"/>
    </source>
</evidence>
<dbReference type="EMBL" id="BOML01000043">
    <property type="protein sequence ID" value="GIE04306.1"/>
    <property type="molecule type" value="Genomic_DNA"/>
</dbReference>
<dbReference type="InterPro" id="IPR029051">
    <property type="entry name" value="DUF4352"/>
</dbReference>
<organism evidence="3 4">
    <name type="scientific">Paractinoplanes durhamensis</name>
    <dbReference type="NCBI Taxonomy" id="113563"/>
    <lineage>
        <taxon>Bacteria</taxon>
        <taxon>Bacillati</taxon>
        <taxon>Actinomycetota</taxon>
        <taxon>Actinomycetes</taxon>
        <taxon>Micromonosporales</taxon>
        <taxon>Micromonosporaceae</taxon>
        <taxon>Paractinoplanes</taxon>
    </lineage>
</organism>
<gene>
    <name evidence="3" type="ORF">Adu01nite_56560</name>
</gene>
<evidence type="ECO:0000256" key="1">
    <source>
        <dbReference type="ARBA" id="ARBA00022729"/>
    </source>
</evidence>
<protein>
    <recommendedName>
        <fullName evidence="2">DUF4352 domain-containing protein</fullName>
    </recommendedName>
</protein>
<feature type="domain" description="DUF4352" evidence="2">
    <location>
        <begin position="45"/>
        <end position="149"/>
    </location>
</feature>
<keyword evidence="4" id="KW-1185">Reference proteome</keyword>
<dbReference type="Proteomes" id="UP000637628">
    <property type="component" value="Unassembled WGS sequence"/>
</dbReference>
<evidence type="ECO:0000313" key="3">
    <source>
        <dbReference type="EMBL" id="GIE04306.1"/>
    </source>
</evidence>
<comment type="caution">
    <text evidence="3">The sequence shown here is derived from an EMBL/GenBank/DDBJ whole genome shotgun (WGS) entry which is preliminary data.</text>
</comment>